<dbReference type="PRINTS" id="PR00411">
    <property type="entry name" value="PNDRDTASEI"/>
</dbReference>
<accession>A0ABW2GJS6</accession>
<dbReference type="InterPro" id="IPR020946">
    <property type="entry name" value="Flavin_mOase-like"/>
</dbReference>
<dbReference type="Pfam" id="PF00743">
    <property type="entry name" value="FMO-like"/>
    <property type="match status" value="1"/>
</dbReference>
<dbReference type="PANTHER" id="PTHR43872">
    <property type="entry name" value="MONOOXYGENASE, PUTATIVE (AFU_ORTHOLOGUE AFUA_8G02570)-RELATED"/>
    <property type="match status" value="1"/>
</dbReference>
<evidence type="ECO:0000313" key="7">
    <source>
        <dbReference type="EMBL" id="MFC7219117.1"/>
    </source>
</evidence>
<keyword evidence="6 7" id="KW-0503">Monooxygenase</keyword>
<proteinExistence type="inferred from homology"/>
<dbReference type="Proteomes" id="UP001596413">
    <property type="component" value="Unassembled WGS sequence"/>
</dbReference>
<keyword evidence="3" id="KW-0285">Flavoprotein</keyword>
<evidence type="ECO:0000256" key="2">
    <source>
        <dbReference type="ARBA" id="ARBA00010139"/>
    </source>
</evidence>
<keyword evidence="4" id="KW-0274">FAD</keyword>
<dbReference type="EMBL" id="JBHSZO010000018">
    <property type="protein sequence ID" value="MFC7219117.1"/>
    <property type="molecule type" value="Genomic_DNA"/>
</dbReference>
<dbReference type="Gene3D" id="3.50.50.60">
    <property type="entry name" value="FAD/NAD(P)-binding domain"/>
    <property type="match status" value="2"/>
</dbReference>
<sequence>MDQHVDVLIIGAGISGISAACHLEREGGGRSYAILERRERLGGTWDLFRYPGIRSDSDMYTFGFGFRAWHGTKILAAGGDIREYVQDTAAAHGVTDQIRYGRRVVRSDFDSASNLWTVRVEREDGSPDEVWTAGFVVMATGYYDYDEAYRPAFPGEEDFAGQVVHPQFWPEDLDYAGKRVVVIGSGATAITLLPAMADETAHVTMLQRSPTYILALPEDDPIATAMRALRLPASLVHRFGRARNIFLQRFSYDMCRRYPRAMRRVLLRLVRLQTGGAVDMKHFTPSYNPWDQRLCIIPRADLFRVLKKGQASIVTDHIERFTEKGIRLKSGEELPADLVITATGLKIQLGGGGVMAVDGEEVRPHERSFYKGVLLDGVPNMSFIVGYTNASWTLKADLAADYTAKLLARMKRGGYDRVTAVGTDGDRAANSILGDSMTSGYIARGNEVMPRQGTRDPWMIHNNYYVDRKALSRAPIDDAVLEFARTAAPGGKAEEKAGEAAASAA</sequence>
<dbReference type="RefSeq" id="WP_386414649.1">
    <property type="nucleotide sequence ID" value="NZ_JBHSZO010000018.1"/>
</dbReference>
<evidence type="ECO:0000256" key="4">
    <source>
        <dbReference type="ARBA" id="ARBA00022827"/>
    </source>
</evidence>
<evidence type="ECO:0000256" key="3">
    <source>
        <dbReference type="ARBA" id="ARBA00022630"/>
    </source>
</evidence>
<evidence type="ECO:0000313" key="8">
    <source>
        <dbReference type="Proteomes" id="UP001596413"/>
    </source>
</evidence>
<reference evidence="8" key="1">
    <citation type="journal article" date="2019" name="Int. J. Syst. Evol. Microbiol.">
        <title>The Global Catalogue of Microorganisms (GCM) 10K type strain sequencing project: providing services to taxonomists for standard genome sequencing and annotation.</title>
        <authorList>
            <consortium name="The Broad Institute Genomics Platform"/>
            <consortium name="The Broad Institute Genome Sequencing Center for Infectious Disease"/>
            <person name="Wu L."/>
            <person name="Ma J."/>
        </authorList>
    </citation>
    <scope>NUCLEOTIDE SEQUENCE [LARGE SCALE GENOMIC DNA]</scope>
    <source>
        <strain evidence="8">CGMCC 1.13681</strain>
    </source>
</reference>
<dbReference type="InterPro" id="IPR051820">
    <property type="entry name" value="FAD-binding_MO"/>
</dbReference>
<dbReference type="PANTHER" id="PTHR43872:SF1">
    <property type="entry name" value="MONOOXYGENASE, PUTATIVE (AFU_ORTHOLOGUE AFUA_8G02570)-RELATED"/>
    <property type="match status" value="1"/>
</dbReference>
<evidence type="ECO:0000256" key="1">
    <source>
        <dbReference type="ARBA" id="ARBA00001974"/>
    </source>
</evidence>
<keyword evidence="8" id="KW-1185">Reference proteome</keyword>
<keyword evidence="5 7" id="KW-0560">Oxidoreductase</keyword>
<evidence type="ECO:0000256" key="6">
    <source>
        <dbReference type="ARBA" id="ARBA00023033"/>
    </source>
</evidence>
<gene>
    <name evidence="7" type="ORF">ACFQLX_13210</name>
</gene>
<dbReference type="EC" id="1.14.13.-" evidence="7"/>
<dbReference type="GO" id="GO:0004497">
    <property type="term" value="F:monooxygenase activity"/>
    <property type="evidence" value="ECO:0007669"/>
    <property type="project" value="UniProtKB-KW"/>
</dbReference>
<evidence type="ECO:0000256" key="5">
    <source>
        <dbReference type="ARBA" id="ARBA00023002"/>
    </source>
</evidence>
<comment type="caution">
    <text evidence="7">The sequence shown here is derived from an EMBL/GenBank/DDBJ whole genome shotgun (WGS) entry which is preliminary data.</text>
</comment>
<dbReference type="SUPFAM" id="SSF51905">
    <property type="entry name" value="FAD/NAD(P)-binding domain"/>
    <property type="match status" value="1"/>
</dbReference>
<comment type="cofactor">
    <cofactor evidence="1">
        <name>FAD</name>
        <dbReference type="ChEBI" id="CHEBI:57692"/>
    </cofactor>
</comment>
<dbReference type="Pfam" id="PF13450">
    <property type="entry name" value="NAD_binding_8"/>
    <property type="match status" value="1"/>
</dbReference>
<name>A0ABW2GJS6_9ACTN</name>
<organism evidence="7 8">
    <name type="scientific">Streptomyces polyrhachis</name>
    <dbReference type="NCBI Taxonomy" id="1282885"/>
    <lineage>
        <taxon>Bacteria</taxon>
        <taxon>Bacillati</taxon>
        <taxon>Actinomycetota</taxon>
        <taxon>Actinomycetes</taxon>
        <taxon>Kitasatosporales</taxon>
        <taxon>Streptomycetaceae</taxon>
        <taxon>Streptomyces</taxon>
    </lineage>
</organism>
<protein>
    <submittedName>
        <fullName evidence="7">Flavin-containing monooxygenase</fullName>
        <ecNumber evidence="7">1.14.13.-</ecNumber>
    </submittedName>
</protein>
<dbReference type="InterPro" id="IPR036188">
    <property type="entry name" value="FAD/NAD-bd_sf"/>
</dbReference>
<comment type="similarity">
    <text evidence="2">Belongs to the FAD-binding monooxygenase family.</text>
</comment>